<sequence length="140" mass="15259">MVHGLLAGRSMPARVRAHCGSPQLAPARAPGDRDLTIRRRLPRGAVSQVRGRLPRGRELPVRGRLPHGRELPVLGRLPHGGMWVVPARSPHVPALPVLGRSSTGKSPGGGLSLVADKSLPDRPSLVRVRLRTDWRFLDDR</sequence>
<feature type="region of interest" description="Disordered" evidence="1">
    <location>
        <begin position="96"/>
        <end position="115"/>
    </location>
</feature>
<evidence type="ECO:0000313" key="3">
    <source>
        <dbReference type="Proteomes" id="UP000612282"/>
    </source>
</evidence>
<evidence type="ECO:0000313" key="2">
    <source>
        <dbReference type="EMBL" id="GID52786.1"/>
    </source>
</evidence>
<dbReference type="Proteomes" id="UP000612282">
    <property type="component" value="Unassembled WGS sequence"/>
</dbReference>
<dbReference type="EMBL" id="BOMG01000024">
    <property type="protein sequence ID" value="GID52786.1"/>
    <property type="molecule type" value="Genomic_DNA"/>
</dbReference>
<protein>
    <submittedName>
        <fullName evidence="2">Uncharacterized protein</fullName>
    </submittedName>
</protein>
<keyword evidence="3" id="KW-1185">Reference proteome</keyword>
<gene>
    <name evidence="2" type="ORF">Aco03nite_011900</name>
</gene>
<accession>A0ABQ3X2P4</accession>
<evidence type="ECO:0000256" key="1">
    <source>
        <dbReference type="SAM" id="MobiDB-lite"/>
    </source>
</evidence>
<reference evidence="2 3" key="1">
    <citation type="submission" date="2021-01" db="EMBL/GenBank/DDBJ databases">
        <title>Whole genome shotgun sequence of Actinoplanes couchii NBRC 106145.</title>
        <authorList>
            <person name="Komaki H."/>
            <person name="Tamura T."/>
        </authorList>
    </citation>
    <scope>NUCLEOTIDE SEQUENCE [LARGE SCALE GENOMIC DNA]</scope>
    <source>
        <strain evidence="2 3">NBRC 106145</strain>
    </source>
</reference>
<comment type="caution">
    <text evidence="2">The sequence shown here is derived from an EMBL/GenBank/DDBJ whole genome shotgun (WGS) entry which is preliminary data.</text>
</comment>
<proteinExistence type="predicted"/>
<organism evidence="2 3">
    <name type="scientific">Actinoplanes couchii</name>
    <dbReference type="NCBI Taxonomy" id="403638"/>
    <lineage>
        <taxon>Bacteria</taxon>
        <taxon>Bacillati</taxon>
        <taxon>Actinomycetota</taxon>
        <taxon>Actinomycetes</taxon>
        <taxon>Micromonosporales</taxon>
        <taxon>Micromonosporaceae</taxon>
        <taxon>Actinoplanes</taxon>
    </lineage>
</organism>
<name>A0ABQ3X2P4_9ACTN</name>